<organism evidence="6 7">
    <name type="scientific">Candidula unifasciata</name>
    <dbReference type="NCBI Taxonomy" id="100452"/>
    <lineage>
        <taxon>Eukaryota</taxon>
        <taxon>Metazoa</taxon>
        <taxon>Spiralia</taxon>
        <taxon>Lophotrochozoa</taxon>
        <taxon>Mollusca</taxon>
        <taxon>Gastropoda</taxon>
        <taxon>Heterobranchia</taxon>
        <taxon>Euthyneura</taxon>
        <taxon>Panpulmonata</taxon>
        <taxon>Eupulmonata</taxon>
        <taxon>Stylommatophora</taxon>
        <taxon>Helicina</taxon>
        <taxon>Helicoidea</taxon>
        <taxon>Geomitridae</taxon>
        <taxon>Candidula</taxon>
    </lineage>
</organism>
<dbReference type="GO" id="GO:0000159">
    <property type="term" value="C:protein phosphatase type 2A complex"/>
    <property type="evidence" value="ECO:0007669"/>
    <property type="project" value="TreeGrafter"/>
</dbReference>
<dbReference type="PANTHER" id="PTHR14095:SF0">
    <property type="entry name" value="MIP22305P"/>
    <property type="match status" value="1"/>
</dbReference>
<sequence length="936" mass="104570">MTKEKHPAIKSAVVSHPCPSYVHSRITVYHASKIDLRYCRSLHSCSSCKMGQLKDPCSAIHFGMCSAVVGPPAKSRKRHGTSVLTTASRPVMRDGGVLYYRSANLLHPIGPNSPKTRSLAILREGHELAGTSLDNRAAVLQNNVFRLHPQRQVVLSGSQAGANSGNLGQHAGSNVVISTGRGQGGGMAIRFTPGQTNIISDGNTNIEIQGQGRAIHIQSTGGQNVRFRSMVGPGGQSGHVINIQGNRGHGNYPEYIDARPITVPLPVDVTDSTNETESPVPKSFLSTKQIVHQKPTARVAPAPVIPSVPTASRTVLPPASLSPQLPLDVSPFVGPPASVQPSPPLYDNSASAPSPSAPLISGSPVATVSPTKQPVIAANKENATSPIHAIPTEQELQVITPDSIQNLPDISGRTVSDQDIWERQLLHQVNEAFLNNQNQNRKDADIFQPLREQALKERTSESPTQNNKFLAPSDNQLQQSRQPLSPTSIPQFYFPSGKPDMGSDIEYVLQNVAQTFNELEGGRAYKEHMGSITKACGFPLYWKILLFRAAGGATEGFITYQGLSVLLRKLHQSCHDDASRFTKFTAKPGSSVLVFEDFEPLIQDVIITHPGLTFLQDAPEFHSRYVTTVISRIMFCVNRSWTGRITLPELRKSNFLQTVVRLEQEDDINQIKDYFSYEHFYVIYCKFWELDKDHDLFIDREDLSRYNDHALSSRIVDRIFSGAVTRGPDFQEGKMSYKEFVWFLLAEVDKKHPTSIEYWFRCMDLDGDGVISMYEMEYFHEEQMMKMETLGIERLPFEDTVCQMMDMVSPKVKGRITLRDLKACKMTDVFFDTFFNLDKFLEHEQRDPFTNTRDPSVDPNEDNDWNRYAEEEYDILVADEGNMELDNRNFEADFEGEDDALLQDEILRSMQIEGHQRSPADLQPAEEGYEFSSVAF</sequence>
<feature type="region of interest" description="Disordered" evidence="4">
    <location>
        <begin position="456"/>
        <end position="490"/>
    </location>
</feature>
<keyword evidence="7" id="KW-1185">Reference proteome</keyword>
<dbReference type="Gene3D" id="1.10.238.230">
    <property type="match status" value="1"/>
</dbReference>
<evidence type="ECO:0000256" key="4">
    <source>
        <dbReference type="SAM" id="MobiDB-lite"/>
    </source>
</evidence>
<dbReference type="AlphaFoldDB" id="A0A8S3YQD9"/>
<evidence type="ECO:0000313" key="6">
    <source>
        <dbReference type="EMBL" id="CAG5119447.1"/>
    </source>
</evidence>
<dbReference type="PROSITE" id="PS00018">
    <property type="entry name" value="EF_HAND_1"/>
    <property type="match status" value="1"/>
</dbReference>
<feature type="region of interest" description="Disordered" evidence="4">
    <location>
        <begin position="332"/>
        <end position="358"/>
    </location>
</feature>
<dbReference type="GO" id="GO:0005509">
    <property type="term" value="F:calcium ion binding"/>
    <property type="evidence" value="ECO:0007669"/>
    <property type="project" value="InterPro"/>
</dbReference>
<dbReference type="Gene3D" id="1.10.238.10">
    <property type="entry name" value="EF-hand"/>
    <property type="match status" value="1"/>
</dbReference>
<dbReference type="OrthoDB" id="6156342at2759"/>
<evidence type="ECO:0000256" key="3">
    <source>
        <dbReference type="ARBA" id="ARBA00093310"/>
    </source>
</evidence>
<keyword evidence="2" id="KW-0106">Calcium</keyword>
<dbReference type="Pfam" id="PF13499">
    <property type="entry name" value="EF-hand_7"/>
    <property type="match status" value="1"/>
</dbReference>
<dbReference type="EMBL" id="CAJHNH020000713">
    <property type="protein sequence ID" value="CAG5119447.1"/>
    <property type="molecule type" value="Genomic_DNA"/>
</dbReference>
<evidence type="ECO:0000256" key="2">
    <source>
        <dbReference type="ARBA" id="ARBA00022837"/>
    </source>
</evidence>
<dbReference type="FunFam" id="1.10.238.10:FF:000628">
    <property type="entry name" value="Serine/threonine-protein phosphatase 2A regulatory subunit B'' subunit beta"/>
    <property type="match status" value="1"/>
</dbReference>
<dbReference type="Pfam" id="PF21161">
    <property type="entry name" value="P2R3B_EF-hand"/>
    <property type="match status" value="1"/>
</dbReference>
<dbReference type="Pfam" id="PF17958">
    <property type="entry name" value="EF-hand_13"/>
    <property type="match status" value="1"/>
</dbReference>
<dbReference type="InterPro" id="IPR018247">
    <property type="entry name" value="EF_Hand_1_Ca_BS"/>
</dbReference>
<dbReference type="FunFam" id="1.10.238.230:FF:000001">
    <property type="entry name" value="Serine/threonine-protein phosphatase 2A regulatory subunit B'' subunit beta"/>
    <property type="match status" value="1"/>
</dbReference>
<dbReference type="CDD" id="cd21504">
    <property type="entry name" value="PPP2R3A_B-like"/>
    <property type="match status" value="1"/>
</dbReference>
<dbReference type="Proteomes" id="UP000678393">
    <property type="component" value="Unassembled WGS sequence"/>
</dbReference>
<accession>A0A8S3YQD9</accession>
<evidence type="ECO:0000259" key="5">
    <source>
        <dbReference type="PROSITE" id="PS50222"/>
    </source>
</evidence>
<dbReference type="FunFam" id="1.10.238.220:FF:000001">
    <property type="entry name" value="Serine/threonine-protein phosphatase 2A regulatory subunit B'' subunit alpha"/>
    <property type="match status" value="1"/>
</dbReference>
<dbReference type="GO" id="GO:0019888">
    <property type="term" value="F:protein phosphatase regulator activity"/>
    <property type="evidence" value="ECO:0007669"/>
    <property type="project" value="TreeGrafter"/>
</dbReference>
<feature type="compositionally biased region" description="Polar residues" evidence="4">
    <location>
        <begin position="461"/>
        <end position="490"/>
    </location>
</feature>
<evidence type="ECO:0000313" key="7">
    <source>
        <dbReference type="Proteomes" id="UP000678393"/>
    </source>
</evidence>
<dbReference type="SUPFAM" id="SSF47473">
    <property type="entry name" value="EF-hand"/>
    <property type="match status" value="2"/>
</dbReference>
<dbReference type="InterPro" id="IPR041534">
    <property type="entry name" value="EF-hand_13"/>
</dbReference>
<feature type="domain" description="EF-hand" evidence="5">
    <location>
        <begin position="751"/>
        <end position="786"/>
    </location>
</feature>
<name>A0A8S3YQD9_9EUPU</name>
<feature type="region of interest" description="Disordered" evidence="4">
    <location>
        <begin position="913"/>
        <end position="936"/>
    </location>
</feature>
<dbReference type="PROSITE" id="PS50222">
    <property type="entry name" value="EF_HAND_2"/>
    <property type="match status" value="1"/>
</dbReference>
<proteinExistence type="predicted"/>
<dbReference type="InterPro" id="IPR048855">
    <property type="entry name" value="P2R3A_B_D_EF-hand"/>
</dbReference>
<comment type="function">
    <text evidence="3">The B regulatory subunit might modulate substrate selectivity and catalytic activity, and might also direct the localization of the catalytic enzyme to a particular subcellular compartment.</text>
</comment>
<evidence type="ECO:0000256" key="1">
    <source>
        <dbReference type="ARBA" id="ARBA00022723"/>
    </source>
</evidence>
<dbReference type="PANTHER" id="PTHR14095">
    <property type="entry name" value="PHOSPHATASE 2A REGULATORY SUBUNIT-RELATED"/>
    <property type="match status" value="1"/>
</dbReference>
<gene>
    <name evidence="6" type="ORF">CUNI_LOCUS5005</name>
</gene>
<feature type="compositionally biased region" description="Low complexity" evidence="4">
    <location>
        <begin position="349"/>
        <end position="358"/>
    </location>
</feature>
<reference evidence="6" key="1">
    <citation type="submission" date="2021-04" db="EMBL/GenBank/DDBJ databases">
        <authorList>
            <consortium name="Molecular Ecology Group"/>
        </authorList>
    </citation>
    <scope>NUCLEOTIDE SEQUENCE</scope>
</reference>
<keyword evidence="1" id="KW-0479">Metal-binding</keyword>
<dbReference type="InterPro" id="IPR011992">
    <property type="entry name" value="EF-hand-dom_pair"/>
</dbReference>
<comment type="caution">
    <text evidence="6">The sequence shown here is derived from an EMBL/GenBank/DDBJ whole genome shotgun (WGS) entry which is preliminary data.</text>
</comment>
<dbReference type="Gene3D" id="1.10.238.220">
    <property type="match status" value="1"/>
</dbReference>
<protein>
    <recommendedName>
        <fullName evidence="5">EF-hand domain-containing protein</fullName>
    </recommendedName>
</protein>
<dbReference type="InterPro" id="IPR002048">
    <property type="entry name" value="EF_hand_dom"/>
</dbReference>